<dbReference type="Gene3D" id="3.40.50.2300">
    <property type="match status" value="1"/>
</dbReference>
<dbReference type="PANTHER" id="PTHR43214">
    <property type="entry name" value="TWO-COMPONENT RESPONSE REGULATOR"/>
    <property type="match status" value="1"/>
</dbReference>
<keyword evidence="1" id="KW-0597">Phosphoprotein</keyword>
<feature type="region of interest" description="Disordered" evidence="4">
    <location>
        <begin position="1"/>
        <end position="25"/>
    </location>
</feature>
<dbReference type="InterPro" id="IPR039420">
    <property type="entry name" value="WalR-like"/>
</dbReference>
<dbReference type="OrthoDB" id="9808843at2"/>
<feature type="compositionally biased region" description="Basic residues" evidence="4">
    <location>
        <begin position="1"/>
        <end position="10"/>
    </location>
</feature>
<dbReference type="RefSeq" id="WP_090745917.1">
    <property type="nucleotide sequence ID" value="NZ_CZQA01000001.1"/>
</dbReference>
<dbReference type="InterPro" id="IPR001789">
    <property type="entry name" value="Sig_transdc_resp-reg_receiver"/>
</dbReference>
<name>A0A0S4LE00_9BACT</name>
<evidence type="ECO:0000313" key="8">
    <source>
        <dbReference type="Proteomes" id="UP000199032"/>
    </source>
</evidence>
<dbReference type="SUPFAM" id="SSF46894">
    <property type="entry name" value="C-terminal effector domain of the bipartite response regulators"/>
    <property type="match status" value="1"/>
</dbReference>
<evidence type="ECO:0000259" key="5">
    <source>
        <dbReference type="PROSITE" id="PS50043"/>
    </source>
</evidence>
<reference evidence="7 8" key="1">
    <citation type="submission" date="2015-10" db="EMBL/GenBank/DDBJ databases">
        <authorList>
            <person name="Gilbert D.G."/>
        </authorList>
    </citation>
    <scope>NUCLEOTIDE SEQUENCE [LARGE SCALE GENOMIC DNA]</scope>
    <source>
        <strain evidence="7">COMA1</strain>
    </source>
</reference>
<dbReference type="AlphaFoldDB" id="A0A0S4LE00"/>
<proteinExistence type="predicted"/>
<dbReference type="PROSITE" id="PS00622">
    <property type="entry name" value="HTH_LUXR_1"/>
    <property type="match status" value="1"/>
</dbReference>
<dbReference type="SUPFAM" id="SSF52172">
    <property type="entry name" value="CheY-like"/>
    <property type="match status" value="1"/>
</dbReference>
<evidence type="ECO:0000256" key="4">
    <source>
        <dbReference type="SAM" id="MobiDB-lite"/>
    </source>
</evidence>
<dbReference type="EMBL" id="CZQA01000001">
    <property type="protein sequence ID" value="CUS34132.1"/>
    <property type="molecule type" value="Genomic_DNA"/>
</dbReference>
<dbReference type="GO" id="GO:0006355">
    <property type="term" value="P:regulation of DNA-templated transcription"/>
    <property type="evidence" value="ECO:0007669"/>
    <property type="project" value="InterPro"/>
</dbReference>
<dbReference type="PRINTS" id="PR00038">
    <property type="entry name" value="HTHLUXR"/>
</dbReference>
<dbReference type="SMART" id="SM00421">
    <property type="entry name" value="HTH_LUXR"/>
    <property type="match status" value="1"/>
</dbReference>
<dbReference type="InterPro" id="IPR016032">
    <property type="entry name" value="Sig_transdc_resp-reg_C-effctor"/>
</dbReference>
<sequence>MARKTQHRRGQLNEEGCGQDPLRITGHSPHPIRIIIADGHQVVRAGIRALLESERDLTVVGETDNVDDLFTESRRTKPDITLLTYGLPGCKDVEAYKQLFRSLPDVRVIVLVKDNDAALFRHAVEAGAQGIILGNIGREELIKSVRAVARGDSYLDPEAVEKTFGLLRQRQEDVFLPKELHSLSPQERRIIPLIAEGYTNKEIAVKLALSDKTVKNYVANMFAKLAIERRTQAVALYYKSPATV</sequence>
<dbReference type="Proteomes" id="UP000199032">
    <property type="component" value="Unassembled WGS sequence"/>
</dbReference>
<dbReference type="PROSITE" id="PS50043">
    <property type="entry name" value="HTH_LUXR_2"/>
    <property type="match status" value="1"/>
</dbReference>
<dbReference type="Pfam" id="PF00196">
    <property type="entry name" value="GerE"/>
    <property type="match status" value="1"/>
</dbReference>
<dbReference type="CDD" id="cd17535">
    <property type="entry name" value="REC_NarL-like"/>
    <property type="match status" value="1"/>
</dbReference>
<keyword evidence="2" id="KW-0238">DNA-binding</keyword>
<gene>
    <name evidence="7" type="ORF">COMA1_11535</name>
</gene>
<comment type="caution">
    <text evidence="3">Lacks conserved residue(s) required for the propagation of feature annotation.</text>
</comment>
<dbReference type="InterPro" id="IPR011006">
    <property type="entry name" value="CheY-like_superfamily"/>
</dbReference>
<dbReference type="GO" id="GO:0003677">
    <property type="term" value="F:DNA binding"/>
    <property type="evidence" value="ECO:0007669"/>
    <property type="project" value="UniProtKB-KW"/>
</dbReference>
<dbReference type="InterPro" id="IPR058245">
    <property type="entry name" value="NreC/VraR/RcsB-like_REC"/>
</dbReference>
<keyword evidence="8" id="KW-1185">Reference proteome</keyword>
<feature type="domain" description="HTH luxR-type" evidence="5">
    <location>
        <begin position="176"/>
        <end position="241"/>
    </location>
</feature>
<evidence type="ECO:0000259" key="6">
    <source>
        <dbReference type="PROSITE" id="PS50110"/>
    </source>
</evidence>
<protein>
    <submittedName>
        <fullName evidence="7">Putative Transcriptional regulatory protein DevR (DosR)</fullName>
    </submittedName>
</protein>
<accession>A0A0S4LE00</accession>
<dbReference type="STRING" id="1742972.COMA1_11535"/>
<dbReference type="GO" id="GO:0000160">
    <property type="term" value="P:phosphorelay signal transduction system"/>
    <property type="evidence" value="ECO:0007669"/>
    <property type="project" value="InterPro"/>
</dbReference>
<dbReference type="Pfam" id="PF00072">
    <property type="entry name" value="Response_reg"/>
    <property type="match status" value="1"/>
</dbReference>
<evidence type="ECO:0000256" key="2">
    <source>
        <dbReference type="ARBA" id="ARBA00023125"/>
    </source>
</evidence>
<organism evidence="7 8">
    <name type="scientific">Candidatus Nitrospira nitrosa</name>
    <dbReference type="NCBI Taxonomy" id="1742972"/>
    <lineage>
        <taxon>Bacteria</taxon>
        <taxon>Pseudomonadati</taxon>
        <taxon>Nitrospirota</taxon>
        <taxon>Nitrospiria</taxon>
        <taxon>Nitrospirales</taxon>
        <taxon>Nitrospiraceae</taxon>
        <taxon>Nitrospira</taxon>
    </lineage>
</organism>
<dbReference type="CDD" id="cd06170">
    <property type="entry name" value="LuxR_C_like"/>
    <property type="match status" value="1"/>
</dbReference>
<dbReference type="PROSITE" id="PS50110">
    <property type="entry name" value="RESPONSE_REGULATORY"/>
    <property type="match status" value="1"/>
</dbReference>
<feature type="domain" description="Response regulatory" evidence="6">
    <location>
        <begin position="33"/>
        <end position="149"/>
    </location>
</feature>
<dbReference type="SMART" id="SM00448">
    <property type="entry name" value="REC"/>
    <property type="match status" value="1"/>
</dbReference>
<evidence type="ECO:0000313" key="7">
    <source>
        <dbReference type="EMBL" id="CUS34132.1"/>
    </source>
</evidence>
<evidence type="ECO:0000256" key="3">
    <source>
        <dbReference type="PROSITE-ProRule" id="PRU00169"/>
    </source>
</evidence>
<dbReference type="InterPro" id="IPR000792">
    <property type="entry name" value="Tscrpt_reg_LuxR_C"/>
</dbReference>
<evidence type="ECO:0000256" key="1">
    <source>
        <dbReference type="ARBA" id="ARBA00022553"/>
    </source>
</evidence>